<feature type="transmembrane region" description="Helical" evidence="1">
    <location>
        <begin position="9"/>
        <end position="29"/>
    </location>
</feature>
<feature type="domain" description="DUF3048" evidence="2">
    <location>
        <begin position="72"/>
        <end position="198"/>
    </location>
</feature>
<dbReference type="EMBL" id="LBSX01000017">
    <property type="protein sequence ID" value="KKQ26984.1"/>
    <property type="molecule type" value="Genomic_DNA"/>
</dbReference>
<dbReference type="SUPFAM" id="SSF159774">
    <property type="entry name" value="YerB-like"/>
    <property type="match status" value="1"/>
</dbReference>
<comment type="caution">
    <text evidence="4">The sequence shown here is derived from an EMBL/GenBank/DDBJ whole genome shotgun (WGS) entry which is preliminary data.</text>
</comment>
<accession>A0A0G0IS32</accession>
<evidence type="ECO:0008006" key="6">
    <source>
        <dbReference type="Google" id="ProtNLM"/>
    </source>
</evidence>
<dbReference type="Gene3D" id="3.50.90.10">
    <property type="entry name" value="YerB-like"/>
    <property type="match status" value="1"/>
</dbReference>
<evidence type="ECO:0000259" key="2">
    <source>
        <dbReference type="Pfam" id="PF11258"/>
    </source>
</evidence>
<dbReference type="STRING" id="1619046.US42_C0017G0005"/>
<keyword evidence="1" id="KW-0472">Membrane</keyword>
<keyword evidence="1" id="KW-1133">Transmembrane helix</keyword>
<dbReference type="Pfam" id="PF17479">
    <property type="entry name" value="DUF3048_C"/>
    <property type="match status" value="1"/>
</dbReference>
<reference evidence="4 5" key="1">
    <citation type="journal article" date="2015" name="Nature">
        <title>rRNA introns, odd ribosomes, and small enigmatic genomes across a large radiation of phyla.</title>
        <authorList>
            <person name="Brown C.T."/>
            <person name="Hug L.A."/>
            <person name="Thomas B.C."/>
            <person name="Sharon I."/>
            <person name="Castelle C.J."/>
            <person name="Singh A."/>
            <person name="Wilkins M.J."/>
            <person name="Williams K.H."/>
            <person name="Banfield J.F."/>
        </authorList>
    </citation>
    <scope>NUCLEOTIDE SEQUENCE [LARGE SCALE GENOMIC DNA]</scope>
</reference>
<evidence type="ECO:0000259" key="3">
    <source>
        <dbReference type="Pfam" id="PF17479"/>
    </source>
</evidence>
<dbReference type="AlphaFoldDB" id="A0A0G0IS32"/>
<dbReference type="Pfam" id="PF11258">
    <property type="entry name" value="DUF3048"/>
    <property type="match status" value="1"/>
</dbReference>
<evidence type="ECO:0000313" key="4">
    <source>
        <dbReference type="EMBL" id="KKQ26984.1"/>
    </source>
</evidence>
<dbReference type="InterPro" id="IPR021416">
    <property type="entry name" value="DUF3048_N"/>
</dbReference>
<gene>
    <name evidence="4" type="ORF">US42_C0017G0005</name>
</gene>
<feature type="domain" description="DUF3048" evidence="3">
    <location>
        <begin position="231"/>
        <end position="341"/>
    </location>
</feature>
<dbReference type="Proteomes" id="UP000034849">
    <property type="component" value="Unassembled WGS sequence"/>
</dbReference>
<evidence type="ECO:0000313" key="5">
    <source>
        <dbReference type="Proteomes" id="UP000034849"/>
    </source>
</evidence>
<organism evidence="4 5">
    <name type="scientific">Candidatus Magasanikbacteria bacterium GW2011_GWC2_37_14</name>
    <dbReference type="NCBI Taxonomy" id="1619046"/>
    <lineage>
        <taxon>Bacteria</taxon>
        <taxon>Candidatus Magasanikiibacteriota</taxon>
    </lineage>
</organism>
<protein>
    <recommendedName>
        <fullName evidence="6">PT repeat-containing protein</fullName>
    </recommendedName>
</protein>
<dbReference type="InterPro" id="IPR023158">
    <property type="entry name" value="YerB-like_sf"/>
</dbReference>
<name>A0A0G0IS32_9BACT</name>
<keyword evidence="1" id="KW-0812">Transmembrane</keyword>
<proteinExistence type="predicted"/>
<evidence type="ECO:0000256" key="1">
    <source>
        <dbReference type="SAM" id="Phobius"/>
    </source>
</evidence>
<sequence length="352" mass="40257">MRDLQTKYLYFLTVLIFLTALGLMAWFGYNYFINNKTNKLINNLNFEESKEACDSQRVLDGVCVKSLAEVNPGVVGIMIENHSEARPQAGINEARIVYEIPAEGNITRFLAIFLANQIVEKIGPVRSARAYYLDYLGEYGTPLYMHVGGSPEALELIKARGVNDLNEFYNGVYYWRAENRSAPHNVYTSSELWNKVIANQEKDNVEIDKWIGWKFNTSTPQTENNLVNKIKIDFNLKNYNVEWQFNSFTNKLERFVGGNAHLDEQNRIILTDNVAVIATPMKVIDDVGRLKIKTLGTGKAIVYKSGQIIIGTWKKDSLNSRTRFYNEQKQEIIFNPGKVWVEVVGDIGRVSW</sequence>
<dbReference type="InterPro" id="IPR035328">
    <property type="entry name" value="DUF3048_C"/>
</dbReference>